<protein>
    <submittedName>
        <fullName evidence="2">Uncharacterized protein</fullName>
    </submittedName>
</protein>
<feature type="region of interest" description="Disordered" evidence="1">
    <location>
        <begin position="1"/>
        <end position="27"/>
    </location>
</feature>
<evidence type="ECO:0000313" key="2">
    <source>
        <dbReference type="EMBL" id="JAD40638.1"/>
    </source>
</evidence>
<organism evidence="2">
    <name type="scientific">Arundo donax</name>
    <name type="common">Giant reed</name>
    <name type="synonym">Donax arundinaceus</name>
    <dbReference type="NCBI Taxonomy" id="35708"/>
    <lineage>
        <taxon>Eukaryota</taxon>
        <taxon>Viridiplantae</taxon>
        <taxon>Streptophyta</taxon>
        <taxon>Embryophyta</taxon>
        <taxon>Tracheophyta</taxon>
        <taxon>Spermatophyta</taxon>
        <taxon>Magnoliopsida</taxon>
        <taxon>Liliopsida</taxon>
        <taxon>Poales</taxon>
        <taxon>Poaceae</taxon>
        <taxon>PACMAD clade</taxon>
        <taxon>Arundinoideae</taxon>
        <taxon>Arundineae</taxon>
        <taxon>Arundo</taxon>
    </lineage>
</organism>
<dbReference type="AlphaFoldDB" id="A0A0A8ZSK6"/>
<evidence type="ECO:0000256" key="1">
    <source>
        <dbReference type="SAM" id="MobiDB-lite"/>
    </source>
</evidence>
<reference evidence="2" key="1">
    <citation type="submission" date="2014-09" db="EMBL/GenBank/DDBJ databases">
        <authorList>
            <person name="Magalhaes I.L.F."/>
            <person name="Oliveira U."/>
            <person name="Santos F.R."/>
            <person name="Vidigal T.H.D.A."/>
            <person name="Brescovit A.D."/>
            <person name="Santos A.J."/>
        </authorList>
    </citation>
    <scope>NUCLEOTIDE SEQUENCE</scope>
    <source>
        <tissue evidence="2">Shoot tissue taken approximately 20 cm above the soil surface</tissue>
    </source>
</reference>
<proteinExistence type="predicted"/>
<sequence length="27" mass="2896">MDEDDKAPGRNPLAPLRTSCPLLSSLV</sequence>
<accession>A0A0A8ZSK6</accession>
<name>A0A0A8ZSK6_ARUDO</name>
<dbReference type="EMBL" id="GBRH01257257">
    <property type="protein sequence ID" value="JAD40638.1"/>
    <property type="molecule type" value="Transcribed_RNA"/>
</dbReference>
<reference evidence="2" key="2">
    <citation type="journal article" date="2015" name="Data Brief">
        <title>Shoot transcriptome of the giant reed, Arundo donax.</title>
        <authorList>
            <person name="Barrero R.A."/>
            <person name="Guerrero F.D."/>
            <person name="Moolhuijzen P."/>
            <person name="Goolsby J.A."/>
            <person name="Tidwell J."/>
            <person name="Bellgard S.E."/>
            <person name="Bellgard M.I."/>
        </authorList>
    </citation>
    <scope>NUCLEOTIDE SEQUENCE</scope>
    <source>
        <tissue evidence="2">Shoot tissue taken approximately 20 cm above the soil surface</tissue>
    </source>
</reference>